<gene>
    <name evidence="4" type="ORF">CVLEPA_LOCUS1320</name>
</gene>
<evidence type="ECO:0000256" key="1">
    <source>
        <dbReference type="ARBA" id="ARBA00006414"/>
    </source>
</evidence>
<sequence>MKTTSSECVEAKDWRDVVERRDSWKDHLIVRVCAVEQLVDREDARVGDQLVLRDVDVKQVRLSLATFDDYNNHNDENKSACESVEIPINFRDKFRVCPHFDWEHVFQNVQEILNVYPAVYDVLFSKESFTVNSVDIQALDLMQIMGVVQDVTGSSESLQVRVLKTNQLILLPSTMRTEFVQWKQNWTLQDKITPKEETFLTYSISELNHYWKPELRPLKIKVCGENKDSLTASGTENMKRKRFDALRGLFKSREKQLDEKKTEKEFKTDDDWMLPKEWRCRELVLEPIHIVIVSNTSDPNRNEYYLPGDLKIKVMEVKTPEDGPLFSSNAGSLMDLSPRSSRSSSDPSALPLSQLDILSLLGAKSRGHAIVGVIGSGAGTCSRQQGSLSHGTWVALHRTRRVRKLIMTSQDSKRFLVSAHYNGNFERLPLIFDCAGDVPTGDGMTYITRCTSYPVEKILDPCYEGQFVQFSKSTVIEIKDKDVKVVHCTVSSQANGPQHSVTYPVNLPGRFERVEQQSCSGIMTSQDLFKKIFPICVKVVGSDLSLGFDPLAQKETVVVKGKINELTVIVESLRKTDEGLKSTGVLHELPASRSAILLREVQSTQDGDDQGIDPFPRRSDFKGLQKLPCVELLSERDVTELQDLSKRCSTISLTSPSPFEPPKETVSIPEVPERQPVRYAKVVKDQTNQNRFTFEKCEAGELSDGGSIDLERSSADDLDLSSRTPGSASMEIPLRDEHTELYASAEDISRKKSDVLSVGEKSPFSAPPIPAPRKGRKGNAELATSLPNMDCDKPDRDFPVQAQRFSTESMYDVPRSFSVGQYPVESEIREYDRPTVLSPIDNDINSSPSTKSGFVAEPLYDTPRPTTGPFTSGEYAMRQWEMSTAPYKTEHVEYDFPTTPVNVANGVQGAIIDEAYDDMRGTHNSRLSPTTMPGRPPKPKQYCG</sequence>
<feature type="compositionally biased region" description="Polar residues" evidence="2">
    <location>
        <begin position="843"/>
        <end position="852"/>
    </location>
</feature>
<feature type="region of interest" description="Disordered" evidence="2">
    <location>
        <begin position="703"/>
        <end position="735"/>
    </location>
</feature>
<keyword evidence="5" id="KW-1185">Reference proteome</keyword>
<feature type="compositionally biased region" description="Low complexity" evidence="2">
    <location>
        <begin position="332"/>
        <end position="350"/>
    </location>
</feature>
<feature type="region of interest" description="Disordered" evidence="2">
    <location>
        <begin position="917"/>
        <end position="944"/>
    </location>
</feature>
<dbReference type="InterPro" id="IPR039671">
    <property type="entry name" value="THEMIS"/>
</dbReference>
<feature type="region of interest" description="Disordered" evidence="2">
    <location>
        <begin position="752"/>
        <end position="794"/>
    </location>
</feature>
<feature type="region of interest" description="Disordered" evidence="2">
    <location>
        <begin position="837"/>
        <end position="872"/>
    </location>
</feature>
<evidence type="ECO:0000259" key="3">
    <source>
        <dbReference type="Pfam" id="PF12736"/>
    </source>
</evidence>
<organism evidence="4 5">
    <name type="scientific">Clavelina lepadiformis</name>
    <name type="common">Light-bulb sea squirt</name>
    <name type="synonym">Ascidia lepadiformis</name>
    <dbReference type="NCBI Taxonomy" id="159417"/>
    <lineage>
        <taxon>Eukaryota</taxon>
        <taxon>Metazoa</taxon>
        <taxon>Chordata</taxon>
        <taxon>Tunicata</taxon>
        <taxon>Ascidiacea</taxon>
        <taxon>Aplousobranchia</taxon>
        <taxon>Clavelinidae</taxon>
        <taxon>Clavelina</taxon>
    </lineage>
</organism>
<dbReference type="Pfam" id="PF12736">
    <property type="entry name" value="CABIT"/>
    <property type="match status" value="1"/>
</dbReference>
<proteinExistence type="inferred from homology"/>
<comment type="similarity">
    <text evidence="1">Belongs to the themis family.</text>
</comment>
<dbReference type="Proteomes" id="UP001642483">
    <property type="component" value="Unassembled WGS sequence"/>
</dbReference>
<dbReference type="PANTHER" id="PTHR15215">
    <property type="entry name" value="CABIT DOMAIN-CONTAINING PROTEIN"/>
    <property type="match status" value="1"/>
</dbReference>
<feature type="domain" description="CABIT" evidence="3">
    <location>
        <begin position="386"/>
        <end position="570"/>
    </location>
</feature>
<reference evidence="4 5" key="1">
    <citation type="submission" date="2024-02" db="EMBL/GenBank/DDBJ databases">
        <authorList>
            <person name="Daric V."/>
            <person name="Darras S."/>
        </authorList>
    </citation>
    <scope>NUCLEOTIDE SEQUENCE [LARGE SCALE GENOMIC DNA]</scope>
</reference>
<protein>
    <recommendedName>
        <fullName evidence="3">CABIT domain-containing protein</fullName>
    </recommendedName>
</protein>
<dbReference type="PANTHER" id="PTHR15215:SF0">
    <property type="match status" value="1"/>
</dbReference>
<dbReference type="InterPro" id="IPR025946">
    <property type="entry name" value="CABIT_dom"/>
</dbReference>
<feature type="region of interest" description="Disordered" evidence="2">
    <location>
        <begin position="323"/>
        <end position="350"/>
    </location>
</feature>
<dbReference type="EMBL" id="CAWYQH010000001">
    <property type="protein sequence ID" value="CAK8672366.1"/>
    <property type="molecule type" value="Genomic_DNA"/>
</dbReference>
<evidence type="ECO:0000313" key="5">
    <source>
        <dbReference type="Proteomes" id="UP001642483"/>
    </source>
</evidence>
<feature type="compositionally biased region" description="Polar residues" evidence="2">
    <location>
        <begin position="922"/>
        <end position="931"/>
    </location>
</feature>
<name>A0ABP0F0I8_CLALP</name>
<comment type="caution">
    <text evidence="4">The sequence shown here is derived from an EMBL/GenBank/DDBJ whole genome shotgun (WGS) entry which is preliminary data.</text>
</comment>
<evidence type="ECO:0000313" key="4">
    <source>
        <dbReference type="EMBL" id="CAK8672366.1"/>
    </source>
</evidence>
<accession>A0ABP0F0I8</accession>
<evidence type="ECO:0000256" key="2">
    <source>
        <dbReference type="SAM" id="MobiDB-lite"/>
    </source>
</evidence>